<dbReference type="InterPro" id="IPR019734">
    <property type="entry name" value="TPR_rpt"/>
</dbReference>
<evidence type="ECO:0000256" key="3">
    <source>
        <dbReference type="SAM" id="MobiDB-lite"/>
    </source>
</evidence>
<reference evidence="4 5" key="1">
    <citation type="journal article" date="2012" name="Eukaryot. Cell">
        <title>Draft genome sequence of Wickerhamomyces ciferrii NRRL Y-1031 F-60-10.</title>
        <authorList>
            <person name="Schneider J."/>
            <person name="Andrea H."/>
            <person name="Blom J."/>
            <person name="Jaenicke S."/>
            <person name="Ruckert C."/>
            <person name="Schorsch C."/>
            <person name="Szczepanowski R."/>
            <person name="Farwick M."/>
            <person name="Goesmann A."/>
            <person name="Puhler A."/>
            <person name="Schaffer S."/>
            <person name="Tauch A."/>
            <person name="Kohler T."/>
            <person name="Brinkrolf K."/>
        </authorList>
    </citation>
    <scope>NUCLEOTIDE SEQUENCE [LARGE SCALE GENOMIC DNA]</scope>
    <source>
        <strain evidence="5">ATCC 14091 / BCRC 22168 / CBS 111 / JCM 3599 / NBRC 0793 / NRRL Y-1031 F-60-10</strain>
    </source>
</reference>
<dbReference type="Proteomes" id="UP000009328">
    <property type="component" value="Unassembled WGS sequence"/>
</dbReference>
<dbReference type="SUPFAM" id="SSF52047">
    <property type="entry name" value="RNI-like"/>
    <property type="match status" value="1"/>
</dbReference>
<feature type="compositionally biased region" description="Low complexity" evidence="3">
    <location>
        <begin position="211"/>
        <end position="226"/>
    </location>
</feature>
<comment type="caution">
    <text evidence="4">The sequence shown here is derived from an EMBL/GenBank/DDBJ whole genome shotgun (WGS) entry which is preliminary data.</text>
</comment>
<keyword evidence="2" id="KW-0802">TPR repeat</keyword>
<accession>K0KJ61</accession>
<proteinExistence type="predicted"/>
<dbReference type="GO" id="GO:0060090">
    <property type="term" value="F:molecular adaptor activity"/>
    <property type="evidence" value="ECO:0007669"/>
    <property type="project" value="TreeGrafter"/>
</dbReference>
<dbReference type="eggNOG" id="ENOG502QRSD">
    <property type="taxonomic scope" value="Eukaryota"/>
</dbReference>
<evidence type="ECO:0008006" key="6">
    <source>
        <dbReference type="Google" id="ProtNLM"/>
    </source>
</evidence>
<dbReference type="GO" id="GO:0016020">
    <property type="term" value="C:membrane"/>
    <property type="evidence" value="ECO:0007669"/>
    <property type="project" value="TreeGrafter"/>
</dbReference>
<dbReference type="PANTHER" id="PTHR45831">
    <property type="entry name" value="LD24721P"/>
    <property type="match status" value="1"/>
</dbReference>
<gene>
    <name evidence="4" type="ORF">BN7_2558</name>
</gene>
<name>K0KJ61_WICCF</name>
<dbReference type="InterPro" id="IPR032675">
    <property type="entry name" value="LRR_dom_sf"/>
</dbReference>
<dbReference type="InterPro" id="IPR011990">
    <property type="entry name" value="TPR-like_helical_dom_sf"/>
</dbReference>
<feature type="region of interest" description="Disordered" evidence="3">
    <location>
        <begin position="165"/>
        <end position="228"/>
    </location>
</feature>
<dbReference type="InParanoid" id="K0KJ61"/>
<dbReference type="GO" id="GO:0006620">
    <property type="term" value="P:post-translational protein targeting to endoplasmic reticulum membrane"/>
    <property type="evidence" value="ECO:0007669"/>
    <property type="project" value="TreeGrafter"/>
</dbReference>
<dbReference type="Gene3D" id="1.25.40.10">
    <property type="entry name" value="Tetratricopeptide repeat domain"/>
    <property type="match status" value="1"/>
</dbReference>
<dbReference type="SUPFAM" id="SSF81383">
    <property type="entry name" value="F-box domain"/>
    <property type="match status" value="1"/>
</dbReference>
<evidence type="ECO:0000256" key="1">
    <source>
        <dbReference type="ARBA" id="ARBA00022737"/>
    </source>
</evidence>
<dbReference type="GO" id="GO:0072380">
    <property type="term" value="C:TRC complex"/>
    <property type="evidence" value="ECO:0007669"/>
    <property type="project" value="TreeGrafter"/>
</dbReference>
<sequence>MSDVEDVVGKALEIGNKQFKLRKYEDAIKLYTKALQVAHALDQKTIIKLRVAQKLKPRPAYLKDGDKVNHPKLTTILDSRAAAYEKTDNLRLALDDSVKAVSFEPYNAKGYIRTGKILIMMKKDKKAFDTFTKGIERINRGIEKFGIQVNPNMLQYLKEQKQKLENKLDQANKQSKSNTTSPIEIKTARKMLEDPISSQDRKRLKKSPSASTSTLSQSQNQSNLQSQEERKQLDPLIWLPLELTTEVFSLLNLKDIIRSFTVSRLWCETLSRSPLLLNDIVIPRFATLKHVQSCFELLTKSRRSSSIKSLNSLQMRSIRRMDERQIMNIVLNKSPLIYTGSLNFNFLDITTEQLVECLQGNRSSLKRLERLKNLRITCVMIPKAEEKLLDLLPHLESLEITRAPDNNRPSSFKKYDIILQRYKNLKTLTLVGDLKQKYPSIPFSNLFTTRVSLIPNLTSLTIVGYDFNTLNNTNVGFNFLQNVPNVQSLVFENNDNFNLATFLKSHDLLEFKNLRKLAIREKEVRYSEHLLNIDSFYLYKIFGKLKILDLTGSSISFQGLGKILRVCGNSLIQLSIGYCQNIIFKKGPFRVHINGGFFDFDDFFEWCPNLQVLYLNQATDFGDYAITQMVSALKEKKVVRHMKLLDLSFNEASGYKLLELLQYLTPQNLYLHGMDINAGTLKLMNTKFGINVESRIDKASWREFGLNSYNPY</sequence>
<organism evidence="4 5">
    <name type="scientific">Wickerhamomyces ciferrii (strain ATCC 14091 / BCRC 22168 / CBS 111 / JCM 3599 / NBRC 0793 / NRRL Y-1031 F-60-10)</name>
    <name type="common">Yeast</name>
    <name type="synonym">Pichia ciferrii</name>
    <dbReference type="NCBI Taxonomy" id="1206466"/>
    <lineage>
        <taxon>Eukaryota</taxon>
        <taxon>Fungi</taxon>
        <taxon>Dikarya</taxon>
        <taxon>Ascomycota</taxon>
        <taxon>Saccharomycotina</taxon>
        <taxon>Saccharomycetes</taxon>
        <taxon>Phaffomycetales</taxon>
        <taxon>Wickerhamomycetaceae</taxon>
        <taxon>Wickerhamomyces</taxon>
    </lineage>
</organism>
<evidence type="ECO:0000256" key="2">
    <source>
        <dbReference type="ARBA" id="ARBA00022803"/>
    </source>
</evidence>
<dbReference type="EMBL" id="CAIF01000061">
    <property type="protein sequence ID" value="CCH43011.1"/>
    <property type="molecule type" value="Genomic_DNA"/>
</dbReference>
<dbReference type="FunCoup" id="K0KJ61">
    <property type="interactions" value="110"/>
</dbReference>
<dbReference type="HOGENOM" id="CLU_023422_0_0_1"/>
<evidence type="ECO:0000313" key="5">
    <source>
        <dbReference type="Proteomes" id="UP000009328"/>
    </source>
</evidence>
<keyword evidence="5" id="KW-1185">Reference proteome</keyword>
<protein>
    <recommendedName>
        <fullName evidence="6">Protein DIA2</fullName>
    </recommendedName>
</protein>
<dbReference type="SMART" id="SM00028">
    <property type="entry name" value="TPR"/>
    <property type="match status" value="3"/>
</dbReference>
<dbReference type="Gene3D" id="3.80.10.10">
    <property type="entry name" value="Ribonuclease Inhibitor"/>
    <property type="match status" value="1"/>
</dbReference>
<feature type="compositionally biased region" description="Polar residues" evidence="3">
    <location>
        <begin position="171"/>
        <end position="182"/>
    </location>
</feature>
<dbReference type="AlphaFoldDB" id="K0KJ61"/>
<keyword evidence="1" id="KW-0677">Repeat</keyword>
<dbReference type="SUPFAM" id="SSF48452">
    <property type="entry name" value="TPR-like"/>
    <property type="match status" value="1"/>
</dbReference>
<dbReference type="InterPro" id="IPR036047">
    <property type="entry name" value="F-box-like_dom_sf"/>
</dbReference>
<evidence type="ECO:0000313" key="4">
    <source>
        <dbReference type="EMBL" id="CCH43011.1"/>
    </source>
</evidence>
<dbReference type="InterPro" id="IPR047150">
    <property type="entry name" value="SGT"/>
</dbReference>
<dbReference type="STRING" id="1206466.K0KJ61"/>
<dbReference type="PANTHER" id="PTHR45831:SF2">
    <property type="entry name" value="LD24721P"/>
    <property type="match status" value="1"/>
</dbReference>